<dbReference type="InterPro" id="IPR008929">
    <property type="entry name" value="Chondroitin_lyas"/>
</dbReference>
<evidence type="ECO:0000256" key="1">
    <source>
        <dbReference type="ARBA" id="ARBA00004196"/>
    </source>
</evidence>
<dbReference type="EMBL" id="NOXT01000106">
    <property type="protein sequence ID" value="OYQ29285.1"/>
    <property type="molecule type" value="Genomic_DNA"/>
</dbReference>
<evidence type="ECO:0000259" key="3">
    <source>
        <dbReference type="Pfam" id="PF07940"/>
    </source>
</evidence>
<sequence>MADAPPPDAAEASLRRDGGERGLSLSERAAAGLASRLYATPLHRFRLRGRFPLKLLGVPADPVPGDAHLAERIIAGRLIHAGHTVMIRDLDFRTVTAPAEWQQWAQGWGWLRHLAILPDRKTAIAAAEALGQRWLNAYADYDPLAWRADIAGTRLLMVLGHAPVILGSGNQIFRSAVLSALATWARHLDRAAPRLPDGLAQARAWCGLYAAGTLIPGGEVRAARALAGLQALLGRLVLPDGGIASRAPGDALALAELLLFTANAPECIGTRAPPLFADTLARLVPTLRGMALGDGRIGAWHGSAVIGADALDRLARKAATGTELRRGGRWSGFHRLSAGRSIVILDAGPPPPARLCGHGHAGTLAFEMSDGAERLITNCGGAAGLPQALAPALAAGLATTAAHSTLVIADTNSTRIRDDGTLAGGVEEVAMAYRSTGEGQLIETSHDGYARRFGMLVRRRLFLSPDGNELAGEDVIEAAPVKLLRRRGDRPFDLRFHLGPGVSATPTADGLGALLKTPAGRIWAFKCHAEGGNGCRLAIDQSLWVDEAGTIHRTQQLVISGQTAKAAADLAWSLRRAGK</sequence>
<organism evidence="4 5">
    <name type="scientific">Sandarakinorhabdus cyanobacteriorum</name>
    <dbReference type="NCBI Taxonomy" id="1981098"/>
    <lineage>
        <taxon>Bacteria</taxon>
        <taxon>Pseudomonadati</taxon>
        <taxon>Pseudomonadota</taxon>
        <taxon>Alphaproteobacteria</taxon>
        <taxon>Sphingomonadales</taxon>
        <taxon>Sphingosinicellaceae</taxon>
        <taxon>Sandarakinorhabdus</taxon>
    </lineage>
</organism>
<reference evidence="4 5" key="1">
    <citation type="submission" date="2017-07" db="EMBL/GenBank/DDBJ databases">
        <title>Sandarakinorhabdus cyanobacteriorum sp. nov., a novel bacterium isolated from cyanobacterial aggregates in a eutrophic lake.</title>
        <authorList>
            <person name="Cai H."/>
        </authorList>
    </citation>
    <scope>NUCLEOTIDE SEQUENCE [LARGE SCALE GENOMIC DNA]</scope>
    <source>
        <strain evidence="4 5">TH057</strain>
    </source>
</reference>
<protein>
    <recommendedName>
        <fullName evidence="3">Heparinase II/III-like C-terminal domain-containing protein</fullName>
    </recommendedName>
</protein>
<dbReference type="Proteomes" id="UP000216991">
    <property type="component" value="Unassembled WGS sequence"/>
</dbReference>
<dbReference type="Pfam" id="PF07940">
    <property type="entry name" value="Hepar_II_III_C"/>
    <property type="match status" value="1"/>
</dbReference>
<dbReference type="GO" id="GO:0030313">
    <property type="term" value="C:cell envelope"/>
    <property type="evidence" value="ECO:0007669"/>
    <property type="project" value="UniProtKB-SubCell"/>
</dbReference>
<evidence type="ECO:0000313" key="5">
    <source>
        <dbReference type="Proteomes" id="UP000216991"/>
    </source>
</evidence>
<accession>A0A255YL38</accession>
<proteinExistence type="predicted"/>
<evidence type="ECO:0000313" key="4">
    <source>
        <dbReference type="EMBL" id="OYQ29285.1"/>
    </source>
</evidence>
<dbReference type="GO" id="GO:0016829">
    <property type="term" value="F:lyase activity"/>
    <property type="evidence" value="ECO:0007669"/>
    <property type="project" value="InterPro"/>
</dbReference>
<feature type="region of interest" description="Disordered" evidence="2">
    <location>
        <begin position="1"/>
        <end position="21"/>
    </location>
</feature>
<comment type="caution">
    <text evidence="4">The sequence shown here is derived from an EMBL/GenBank/DDBJ whole genome shotgun (WGS) entry which is preliminary data.</text>
</comment>
<dbReference type="Gene3D" id="1.50.10.100">
    <property type="entry name" value="Chondroitin AC/alginate lyase"/>
    <property type="match status" value="1"/>
</dbReference>
<gene>
    <name evidence="4" type="ORF">CHU93_08080</name>
</gene>
<dbReference type="Gene3D" id="2.70.98.70">
    <property type="match status" value="1"/>
</dbReference>
<comment type="subcellular location">
    <subcellularLocation>
        <location evidence="1">Cell envelope</location>
    </subcellularLocation>
</comment>
<dbReference type="OrthoDB" id="9787373at2"/>
<feature type="domain" description="Heparinase II/III-like C-terminal" evidence="3">
    <location>
        <begin position="328"/>
        <end position="572"/>
    </location>
</feature>
<dbReference type="AlphaFoldDB" id="A0A255YL38"/>
<dbReference type="InterPro" id="IPR012480">
    <property type="entry name" value="Hepar_II_III_C"/>
</dbReference>
<dbReference type="RefSeq" id="WP_094473582.1">
    <property type="nucleotide sequence ID" value="NZ_NOXT01000106.1"/>
</dbReference>
<name>A0A255YL38_9SPHN</name>
<evidence type="ECO:0000256" key="2">
    <source>
        <dbReference type="SAM" id="MobiDB-lite"/>
    </source>
</evidence>
<keyword evidence="5" id="KW-1185">Reference proteome</keyword>